<dbReference type="EMBL" id="CM004394">
    <property type="protein sequence ID" value="KAG8649480.1"/>
    <property type="molecule type" value="Genomic_DNA"/>
</dbReference>
<organism evidence="1 2">
    <name type="scientific">Manihot esculenta</name>
    <name type="common">Cassava</name>
    <name type="synonym">Jatropha manihot</name>
    <dbReference type="NCBI Taxonomy" id="3983"/>
    <lineage>
        <taxon>Eukaryota</taxon>
        <taxon>Viridiplantae</taxon>
        <taxon>Streptophyta</taxon>
        <taxon>Embryophyta</taxon>
        <taxon>Tracheophyta</taxon>
        <taxon>Spermatophyta</taxon>
        <taxon>Magnoliopsida</taxon>
        <taxon>eudicotyledons</taxon>
        <taxon>Gunneridae</taxon>
        <taxon>Pentapetalae</taxon>
        <taxon>rosids</taxon>
        <taxon>fabids</taxon>
        <taxon>Malpighiales</taxon>
        <taxon>Euphorbiaceae</taxon>
        <taxon>Crotonoideae</taxon>
        <taxon>Manihoteae</taxon>
        <taxon>Manihot</taxon>
    </lineage>
</organism>
<reference evidence="2" key="1">
    <citation type="journal article" date="2016" name="Nat. Biotechnol.">
        <title>Sequencing wild and cultivated cassava and related species reveals extensive interspecific hybridization and genetic diversity.</title>
        <authorList>
            <person name="Bredeson J.V."/>
            <person name="Lyons J.B."/>
            <person name="Prochnik S.E."/>
            <person name="Wu G.A."/>
            <person name="Ha C.M."/>
            <person name="Edsinger-Gonzales E."/>
            <person name="Grimwood J."/>
            <person name="Schmutz J."/>
            <person name="Rabbi I.Y."/>
            <person name="Egesi C."/>
            <person name="Nauluvula P."/>
            <person name="Lebot V."/>
            <person name="Ndunguru J."/>
            <person name="Mkamilo G."/>
            <person name="Bart R.S."/>
            <person name="Setter T.L."/>
            <person name="Gleadow R.M."/>
            <person name="Kulakow P."/>
            <person name="Ferguson M.E."/>
            <person name="Rounsley S."/>
            <person name="Rokhsar D.S."/>
        </authorList>
    </citation>
    <scope>NUCLEOTIDE SEQUENCE [LARGE SCALE GENOMIC DNA]</scope>
    <source>
        <strain evidence="2">cv. AM560-2</strain>
    </source>
</reference>
<sequence length="233" mass="26736">MKEINNFKKRLSLEFEVKDLGAVKRILGMRISWDRSIGILNLSQEQYIEKVLFRFRVDDVKPRSMLLANHLKFSKEQSPKTAMECDHMAKVLHYASAVGSLMCARVCSRPNIAHAVGVVSRYISNPVKKHWEAKCVSISSTETEYIAVAEAENEIIWLTNYLEELDKKQLDNVLFTNSESAIQLVKNPVYHFTRSLVEECEMCLKKIESTKNLADILSGIDEKCTALFFTVRR</sequence>
<accession>A0ACB7HAF8</accession>
<gene>
    <name evidence="1" type="ORF">MANES_08G099111v8</name>
</gene>
<dbReference type="Proteomes" id="UP000091857">
    <property type="component" value="Chromosome 8"/>
</dbReference>
<proteinExistence type="predicted"/>
<evidence type="ECO:0000313" key="2">
    <source>
        <dbReference type="Proteomes" id="UP000091857"/>
    </source>
</evidence>
<name>A0ACB7HAF8_MANES</name>
<evidence type="ECO:0000313" key="1">
    <source>
        <dbReference type="EMBL" id="KAG8649480.1"/>
    </source>
</evidence>
<protein>
    <submittedName>
        <fullName evidence="1">Uncharacterized protein</fullName>
    </submittedName>
</protein>
<keyword evidence="2" id="KW-1185">Reference proteome</keyword>
<comment type="caution">
    <text evidence="1">The sequence shown here is derived from an EMBL/GenBank/DDBJ whole genome shotgun (WGS) entry which is preliminary data.</text>
</comment>